<proteinExistence type="predicted"/>
<evidence type="ECO:0000313" key="2">
    <source>
        <dbReference type="Proteomes" id="UP000674318"/>
    </source>
</evidence>
<name>A0A836IUU4_9TRYP</name>
<dbReference type="OrthoDB" id="261536at2759"/>
<sequence length="541" mass="63033">MSTLFPADAWARHEPSQSIAAAAADNEKGREVDLANGHGESRGSVQDGKTFAHSAGTKCALVVSDGKKGGAIVAARQPATFSGLYEDVEFPVFTLCAPPHPPSEFPPRVKRPQRPGPVYANDIETAGEREHRAQREVSRMWRGVLCRRRLRQAQTLNEVLNSRARRIQCWWRTLNARWQRRRLEGIREKWAQERRESYISERMANTANMIYWQRHRYDLAAQVIQRMVRWYLREKQRYKCAMEGLPVSEWPPALEQIAFRKHRPYFPWRHAHTIAAVANRPSDADELASNSEEDKPTRTLLQFREHKLPAQPLPQEEVEAANSKMRARRAERALALTTPEALSREEWKKENLRHEDLDFNAGVVQRVYLSKQAVSKVRTKLLRDQYYQKVTHIISRTFNMYVLVKRMHKQRALRERQVRALMAKYNAQKIEALEVEAVWQRELMEACATCIQRCWNWYCFERLGKLTTSAAAKDAVPTPPPYGLIDEHMKRERAMRWSSMNLMERHEFEKARQHLYLRYVPKKTIVCKIPGRFAAASSMKP</sequence>
<evidence type="ECO:0000313" key="1">
    <source>
        <dbReference type="EMBL" id="KAG5507026.1"/>
    </source>
</evidence>
<gene>
    <name evidence="1" type="ORF">JKF63_05772</name>
</gene>
<comment type="caution">
    <text evidence="1">The sequence shown here is derived from an EMBL/GenBank/DDBJ whole genome shotgun (WGS) entry which is preliminary data.</text>
</comment>
<dbReference type="GeneID" id="94291803"/>
<dbReference type="RefSeq" id="XP_067757752.1">
    <property type="nucleotide sequence ID" value="XM_067901726.1"/>
</dbReference>
<dbReference type="KEGG" id="phet:94291803"/>
<organism evidence="1 2">
    <name type="scientific">Porcisia hertigi</name>
    <dbReference type="NCBI Taxonomy" id="2761500"/>
    <lineage>
        <taxon>Eukaryota</taxon>
        <taxon>Discoba</taxon>
        <taxon>Euglenozoa</taxon>
        <taxon>Kinetoplastea</taxon>
        <taxon>Metakinetoplastina</taxon>
        <taxon>Trypanosomatida</taxon>
        <taxon>Trypanosomatidae</taxon>
        <taxon>Leishmaniinae</taxon>
        <taxon>Porcisia</taxon>
    </lineage>
</organism>
<dbReference type="AlphaFoldDB" id="A0A836IUU4"/>
<dbReference type="Proteomes" id="UP000674318">
    <property type="component" value="Unassembled WGS sequence"/>
</dbReference>
<reference evidence="1 2" key="1">
    <citation type="submission" date="2021-02" db="EMBL/GenBank/DDBJ databases">
        <title>Porcisia hertigi Genome sequencing and assembly.</title>
        <authorList>
            <person name="Almutairi H."/>
            <person name="Gatherer D."/>
        </authorList>
    </citation>
    <scope>NUCLEOTIDE SEQUENCE [LARGE SCALE GENOMIC DNA]</scope>
    <source>
        <strain evidence="1 2">C119</strain>
    </source>
</reference>
<keyword evidence="2" id="KW-1185">Reference proteome</keyword>
<dbReference type="EMBL" id="JAFJZO010000019">
    <property type="protein sequence ID" value="KAG5507026.1"/>
    <property type="molecule type" value="Genomic_DNA"/>
</dbReference>
<accession>A0A836IUU4</accession>
<protein>
    <submittedName>
        <fullName evidence="1">Uncharacterized protein</fullName>
    </submittedName>
</protein>